<keyword evidence="7" id="KW-1185">Reference proteome</keyword>
<dbReference type="CDD" id="cd19357">
    <property type="entry name" value="TenA_E_At3g16990-like"/>
    <property type="match status" value="1"/>
</dbReference>
<evidence type="ECO:0000259" key="3">
    <source>
        <dbReference type="Pfam" id="PF03070"/>
    </source>
</evidence>
<dbReference type="SUPFAM" id="SSF48613">
    <property type="entry name" value="Heme oxygenase-like"/>
    <property type="match status" value="1"/>
</dbReference>
<organism evidence="4 7">
    <name type="scientific">Adineta steineri</name>
    <dbReference type="NCBI Taxonomy" id="433720"/>
    <lineage>
        <taxon>Eukaryota</taxon>
        <taxon>Metazoa</taxon>
        <taxon>Spiralia</taxon>
        <taxon>Gnathifera</taxon>
        <taxon>Rotifera</taxon>
        <taxon>Eurotatoria</taxon>
        <taxon>Bdelloidea</taxon>
        <taxon>Adinetida</taxon>
        <taxon>Adinetidae</taxon>
        <taxon>Adineta</taxon>
    </lineage>
</organism>
<evidence type="ECO:0000256" key="2">
    <source>
        <dbReference type="PIRSR" id="PIRSR003170-2"/>
    </source>
</evidence>
<dbReference type="InterPro" id="IPR050967">
    <property type="entry name" value="Thiamine_Salvage_TenA"/>
</dbReference>
<dbReference type="Proteomes" id="UP000663877">
    <property type="component" value="Unassembled WGS sequence"/>
</dbReference>
<comment type="caution">
    <text evidence="4">The sequence shown here is derived from an EMBL/GenBank/DDBJ whole genome shotgun (WGS) entry which is preliminary data.</text>
</comment>
<dbReference type="EMBL" id="CAJNOM010000180">
    <property type="protein sequence ID" value="CAF1188181.1"/>
    <property type="molecule type" value="Genomic_DNA"/>
</dbReference>
<dbReference type="EMBL" id="CAJNOI010004863">
    <property type="protein sequence ID" value="CAF1554658.1"/>
    <property type="molecule type" value="Genomic_DNA"/>
</dbReference>
<dbReference type="PIRSF" id="PIRSF003170">
    <property type="entry name" value="Pet18p"/>
    <property type="match status" value="1"/>
</dbReference>
<evidence type="ECO:0000256" key="1">
    <source>
        <dbReference type="PIRSR" id="PIRSR003170-1"/>
    </source>
</evidence>
<dbReference type="InterPro" id="IPR026285">
    <property type="entry name" value="TenA_E"/>
</dbReference>
<dbReference type="InterPro" id="IPR016084">
    <property type="entry name" value="Haem_Oase-like_multi-hlx"/>
</dbReference>
<dbReference type="GO" id="GO:0006772">
    <property type="term" value="P:thiamine metabolic process"/>
    <property type="evidence" value="ECO:0007669"/>
    <property type="project" value="UniProtKB-ARBA"/>
</dbReference>
<feature type="binding site" evidence="2">
    <location>
        <position position="130"/>
    </location>
    <ligand>
        <name>substrate</name>
    </ligand>
</feature>
<name>A0A814VHA8_9BILA</name>
<reference evidence="4" key="1">
    <citation type="submission" date="2021-02" db="EMBL/GenBank/DDBJ databases">
        <authorList>
            <person name="Nowell W R."/>
        </authorList>
    </citation>
    <scope>NUCLEOTIDE SEQUENCE</scope>
</reference>
<feature type="binding site" evidence="2">
    <location>
        <position position="78"/>
    </location>
    <ligand>
        <name>substrate</name>
    </ligand>
</feature>
<dbReference type="PANTHER" id="PTHR43198">
    <property type="entry name" value="BIFUNCTIONAL TH2 PROTEIN"/>
    <property type="match status" value="1"/>
</dbReference>
<dbReference type="InterPro" id="IPR004305">
    <property type="entry name" value="Thiaminase-2/PQQC"/>
</dbReference>
<evidence type="ECO:0000313" key="5">
    <source>
        <dbReference type="EMBL" id="CAF1554658.1"/>
    </source>
</evidence>
<dbReference type="Pfam" id="PF03070">
    <property type="entry name" value="TENA_THI-4"/>
    <property type="match status" value="1"/>
</dbReference>
<dbReference type="AlphaFoldDB" id="A0A814VHA8"/>
<feature type="active site" description="Proton donor" evidence="1">
    <location>
        <position position="194"/>
    </location>
</feature>
<dbReference type="EMBL" id="CAJNOM010005263">
    <property type="protein sequence ID" value="CAF1662487.1"/>
    <property type="molecule type" value="Genomic_DNA"/>
</dbReference>
<evidence type="ECO:0000313" key="6">
    <source>
        <dbReference type="EMBL" id="CAF1662487.1"/>
    </source>
</evidence>
<evidence type="ECO:0000313" key="7">
    <source>
        <dbReference type="Proteomes" id="UP000663832"/>
    </source>
</evidence>
<dbReference type="PANTHER" id="PTHR43198:SF5">
    <property type="entry name" value="BIFUNCTIONAL TENA-E PROTEIN"/>
    <property type="match status" value="1"/>
</dbReference>
<proteinExistence type="predicted"/>
<feature type="binding site" evidence="2">
    <location>
        <position position="42"/>
    </location>
    <ligand>
        <name>substrate</name>
    </ligand>
</feature>
<dbReference type="Gene3D" id="1.20.910.10">
    <property type="entry name" value="Heme oxygenase-like"/>
    <property type="match status" value="1"/>
</dbReference>
<evidence type="ECO:0000313" key="4">
    <source>
        <dbReference type="EMBL" id="CAF1188181.1"/>
    </source>
</evidence>
<dbReference type="Proteomes" id="UP000663832">
    <property type="component" value="Unassembled WGS sequence"/>
</dbReference>
<sequence>MSFSASLSRDKLFRASSEHEFIQLVSNGQLKQQQFDRWLTQDYLFVKHLCHFVAHVLVNAPRQDYKILISGLSTLEEELTWFEKKLKEKNINIENIKPLPANLNYQNWISELISSKKSYLSLITTYYAIEICYYQAWKSVKNRDYQEYADRWGSKEFELYIDQLRVYVDNASVTASDDDKNDASHLWNTIMEFEIDFWNMAINETS</sequence>
<protein>
    <recommendedName>
        <fullName evidence="3">Thiaminase-2/PQQC domain-containing protein</fullName>
    </recommendedName>
</protein>
<dbReference type="GO" id="GO:0005829">
    <property type="term" value="C:cytosol"/>
    <property type="evidence" value="ECO:0007669"/>
    <property type="project" value="TreeGrafter"/>
</dbReference>
<dbReference type="OrthoDB" id="10009061at2759"/>
<gene>
    <name evidence="5" type="ORF">BJG266_LOCUS46497</name>
    <name evidence="4" type="ORF">QVE165_LOCUS25086</name>
    <name evidence="6" type="ORF">QVE165_LOCUS63530</name>
</gene>
<feature type="domain" description="Thiaminase-2/PQQC" evidence="3">
    <location>
        <begin position="17"/>
        <end position="203"/>
    </location>
</feature>
<accession>A0A814VHA8</accession>